<dbReference type="PRINTS" id="PR00834">
    <property type="entry name" value="PROTEASES2C"/>
</dbReference>
<protein>
    <submittedName>
        <fullName evidence="3">Trypsin-like peptidase domain-containing protein</fullName>
    </submittedName>
</protein>
<evidence type="ECO:0000313" key="3">
    <source>
        <dbReference type="EMBL" id="MFD2236965.1"/>
    </source>
</evidence>
<gene>
    <name evidence="3" type="ORF">ACFSKQ_05725</name>
</gene>
<dbReference type="InterPro" id="IPR002477">
    <property type="entry name" value="Peptidoglycan-bd-like"/>
</dbReference>
<dbReference type="Pfam" id="PF01471">
    <property type="entry name" value="PG_binding_1"/>
    <property type="match status" value="1"/>
</dbReference>
<accession>A0ABW5CLF1</accession>
<name>A0ABW5CLF1_9HYPH</name>
<sequence length="482" mass="51070">MRRTLKAVLTASVLLTMPAAALASPTQASGELVEAYNEHTDREFRQGLQMRLAWTGDYTGPFTGHVGPETLRAIRDFQARNAMAADGVMTEAFLQSLVAESDRRIAEFGFGWEDDERTGVRVGLPFALVAPVGRTEVGSMWRAPDGGIEIETVRFMEEGYGLRQVFDILREPTPTKSVRTADFIGDHFILTGTEDGREFFIRFDGEGSDLRGFSVAYPAGEAEFLAPYISVAASSFAPFSGTPQDGTGPLAALRSADSYALTHAPSGPIGGARDGQKAYDASGTGFTVADGWLLTNAHVAKSCKTVMVGSVGMASEVIVDETRDLALLRVEGDIGEPLDIAVGKPRLGEDILALGFPLRSILADSLNVTRGNISSLLGLMNDPDYLQISAAVQPGNSGGPVIDLAGRVVGVVTAKLNAVAVADLTGDIPQSINFAIQPEAAARFLEEHDITFSPADADDALESVPDATAKVQPSIHPVLCLG</sequence>
<dbReference type="Proteomes" id="UP001597371">
    <property type="component" value="Unassembled WGS sequence"/>
</dbReference>
<dbReference type="PANTHER" id="PTHR43019">
    <property type="entry name" value="SERINE ENDOPROTEASE DEGS"/>
    <property type="match status" value="1"/>
</dbReference>
<proteinExistence type="predicted"/>
<evidence type="ECO:0000313" key="4">
    <source>
        <dbReference type="Proteomes" id="UP001597371"/>
    </source>
</evidence>
<keyword evidence="1" id="KW-0732">Signal</keyword>
<organism evidence="3 4">
    <name type="scientific">Aureimonas populi</name>
    <dbReference type="NCBI Taxonomy" id="1701758"/>
    <lineage>
        <taxon>Bacteria</taxon>
        <taxon>Pseudomonadati</taxon>
        <taxon>Pseudomonadota</taxon>
        <taxon>Alphaproteobacteria</taxon>
        <taxon>Hyphomicrobiales</taxon>
        <taxon>Aurantimonadaceae</taxon>
        <taxon>Aureimonas</taxon>
    </lineage>
</organism>
<feature type="domain" description="Peptidoglycan binding-like" evidence="2">
    <location>
        <begin position="46"/>
        <end position="97"/>
    </location>
</feature>
<feature type="chain" id="PRO_5047227133" evidence="1">
    <location>
        <begin position="24"/>
        <end position="482"/>
    </location>
</feature>
<dbReference type="Gene3D" id="2.40.10.10">
    <property type="entry name" value="Trypsin-like serine proteases"/>
    <property type="match status" value="2"/>
</dbReference>
<dbReference type="EMBL" id="JBHUIJ010000005">
    <property type="protein sequence ID" value="MFD2236965.1"/>
    <property type="molecule type" value="Genomic_DNA"/>
</dbReference>
<reference evidence="4" key="1">
    <citation type="journal article" date="2019" name="Int. J. Syst. Evol. Microbiol.">
        <title>The Global Catalogue of Microorganisms (GCM) 10K type strain sequencing project: providing services to taxonomists for standard genome sequencing and annotation.</title>
        <authorList>
            <consortium name="The Broad Institute Genomics Platform"/>
            <consortium name="The Broad Institute Genome Sequencing Center for Infectious Disease"/>
            <person name="Wu L."/>
            <person name="Ma J."/>
        </authorList>
    </citation>
    <scope>NUCLEOTIDE SEQUENCE [LARGE SCALE GENOMIC DNA]</scope>
    <source>
        <strain evidence="4">ZS-35-S2</strain>
    </source>
</reference>
<dbReference type="RefSeq" id="WP_209739485.1">
    <property type="nucleotide sequence ID" value="NZ_CP072611.1"/>
</dbReference>
<evidence type="ECO:0000256" key="1">
    <source>
        <dbReference type="SAM" id="SignalP"/>
    </source>
</evidence>
<dbReference type="SUPFAM" id="SSF50494">
    <property type="entry name" value="Trypsin-like serine proteases"/>
    <property type="match status" value="1"/>
</dbReference>
<evidence type="ECO:0000259" key="2">
    <source>
        <dbReference type="Pfam" id="PF01471"/>
    </source>
</evidence>
<feature type="signal peptide" evidence="1">
    <location>
        <begin position="1"/>
        <end position="23"/>
    </location>
</feature>
<dbReference type="InterPro" id="IPR043504">
    <property type="entry name" value="Peptidase_S1_PA_chymotrypsin"/>
</dbReference>
<dbReference type="SUPFAM" id="SSF47090">
    <property type="entry name" value="PGBD-like"/>
    <property type="match status" value="1"/>
</dbReference>
<dbReference type="PANTHER" id="PTHR43019:SF23">
    <property type="entry name" value="PROTEASE DO-LIKE 5, CHLOROPLASTIC"/>
    <property type="match status" value="1"/>
</dbReference>
<dbReference type="InterPro" id="IPR036365">
    <property type="entry name" value="PGBD-like_sf"/>
</dbReference>
<dbReference type="Gene3D" id="1.10.101.10">
    <property type="entry name" value="PGBD-like superfamily/PGBD"/>
    <property type="match status" value="1"/>
</dbReference>
<keyword evidence="4" id="KW-1185">Reference proteome</keyword>
<comment type="caution">
    <text evidence="3">The sequence shown here is derived from an EMBL/GenBank/DDBJ whole genome shotgun (WGS) entry which is preliminary data.</text>
</comment>
<dbReference type="InterPro" id="IPR001940">
    <property type="entry name" value="Peptidase_S1C"/>
</dbReference>
<dbReference type="InterPro" id="IPR009003">
    <property type="entry name" value="Peptidase_S1_PA"/>
</dbReference>
<dbReference type="InterPro" id="IPR036366">
    <property type="entry name" value="PGBDSf"/>
</dbReference>
<dbReference type="Pfam" id="PF13365">
    <property type="entry name" value="Trypsin_2"/>
    <property type="match status" value="1"/>
</dbReference>